<dbReference type="SUPFAM" id="SSF53335">
    <property type="entry name" value="S-adenosyl-L-methionine-dependent methyltransferases"/>
    <property type="match status" value="1"/>
</dbReference>
<dbReference type="InterPro" id="IPR041698">
    <property type="entry name" value="Methyltransf_25"/>
</dbReference>
<evidence type="ECO:0000259" key="1">
    <source>
        <dbReference type="Pfam" id="PF13649"/>
    </source>
</evidence>
<comment type="caution">
    <text evidence="2">The sequence shown here is derived from an EMBL/GenBank/DDBJ whole genome shotgun (WGS) entry which is preliminary data.</text>
</comment>
<reference evidence="2 3" key="1">
    <citation type="submission" date="2020-08" db="EMBL/GenBank/DDBJ databases">
        <title>Genomic Encyclopedia of Archaeal and Bacterial Type Strains, Phase II (KMG-II): from individual species to whole genera.</title>
        <authorList>
            <person name="Goeker M."/>
        </authorList>
    </citation>
    <scope>NUCLEOTIDE SEQUENCE [LARGE SCALE GENOMIC DNA]</scope>
    <source>
        <strain evidence="2 3">DSM 43850</strain>
    </source>
</reference>
<gene>
    <name evidence="2" type="ORF">BC739_002118</name>
</gene>
<feature type="domain" description="Methyltransferase" evidence="1">
    <location>
        <begin position="74"/>
        <end position="167"/>
    </location>
</feature>
<dbReference type="Gene3D" id="3.40.50.150">
    <property type="entry name" value="Vaccinia Virus protein VP39"/>
    <property type="match status" value="1"/>
</dbReference>
<dbReference type="Pfam" id="PF13649">
    <property type="entry name" value="Methyltransf_25"/>
    <property type="match status" value="1"/>
</dbReference>
<dbReference type="CDD" id="cd02440">
    <property type="entry name" value="AdoMet_MTases"/>
    <property type="match status" value="1"/>
</dbReference>
<keyword evidence="2" id="KW-0489">Methyltransferase</keyword>
<name>A0ABR6BDG5_9PSEU</name>
<accession>A0ABR6BDG5</accession>
<dbReference type="GO" id="GO:0032259">
    <property type="term" value="P:methylation"/>
    <property type="evidence" value="ECO:0007669"/>
    <property type="project" value="UniProtKB-KW"/>
</dbReference>
<organism evidence="2 3">
    <name type="scientific">Kutzneria viridogrisea</name>
    <dbReference type="NCBI Taxonomy" id="47990"/>
    <lineage>
        <taxon>Bacteria</taxon>
        <taxon>Bacillati</taxon>
        <taxon>Actinomycetota</taxon>
        <taxon>Actinomycetes</taxon>
        <taxon>Pseudonocardiales</taxon>
        <taxon>Pseudonocardiaceae</taxon>
        <taxon>Kutzneria</taxon>
    </lineage>
</organism>
<dbReference type="Proteomes" id="UP000517916">
    <property type="component" value="Unassembled WGS sequence"/>
</dbReference>
<proteinExistence type="predicted"/>
<protein>
    <submittedName>
        <fullName evidence="2">SAM-dependent methyltransferase</fullName>
    </submittedName>
</protein>
<dbReference type="GO" id="GO:0008168">
    <property type="term" value="F:methyltransferase activity"/>
    <property type="evidence" value="ECO:0007669"/>
    <property type="project" value="UniProtKB-KW"/>
</dbReference>
<evidence type="ECO:0000313" key="3">
    <source>
        <dbReference type="Proteomes" id="UP000517916"/>
    </source>
</evidence>
<evidence type="ECO:0000313" key="2">
    <source>
        <dbReference type="EMBL" id="MBA8924919.1"/>
    </source>
</evidence>
<keyword evidence="3" id="KW-1185">Reference proteome</keyword>
<sequence>MTVEDMPRGGPSASWLDRWYETAAPELLDREDVSADRKQAVLRGLNRLNRAVFAYGTFIRWTLAEVADLPAPRVLELGAGHGELSRRLLDRHPRALVTASDIEPEAVGRLRSGPLGRHPRATVDLLDATGINAADNSYDVAVFTQSLHHLPPRAVPAVLSEGARVARTLLVVDAWRTPLMFGLIPLLLVTAGWPASHDGIISMRKMYGPRALHALAARCAEPLDVRVRLGFPGYLVLTARRPG</sequence>
<dbReference type="EMBL" id="JACJID010000002">
    <property type="protein sequence ID" value="MBA8924919.1"/>
    <property type="molecule type" value="Genomic_DNA"/>
</dbReference>
<keyword evidence="2" id="KW-0808">Transferase</keyword>
<dbReference type="InterPro" id="IPR029063">
    <property type="entry name" value="SAM-dependent_MTases_sf"/>
</dbReference>
<dbReference type="RefSeq" id="WP_201771842.1">
    <property type="nucleotide sequence ID" value="NZ_BAAABQ010000010.1"/>
</dbReference>